<gene>
    <name evidence="2" type="ORF">g.59192</name>
</gene>
<dbReference type="EMBL" id="GECU01025809">
    <property type="protein sequence ID" value="JAS81897.1"/>
    <property type="molecule type" value="Transcribed_RNA"/>
</dbReference>
<evidence type="ECO:0000313" key="2">
    <source>
        <dbReference type="EMBL" id="JAS81897.1"/>
    </source>
</evidence>
<reference evidence="2" key="1">
    <citation type="submission" date="2015-11" db="EMBL/GenBank/DDBJ databases">
        <title>De novo transcriptome assembly of four potential Pierce s Disease insect vectors from Arizona vineyards.</title>
        <authorList>
            <person name="Tassone E.E."/>
        </authorList>
    </citation>
    <scope>NUCLEOTIDE SEQUENCE</scope>
</reference>
<organism evidence="2">
    <name type="scientific">Homalodisca liturata</name>
    <dbReference type="NCBI Taxonomy" id="320908"/>
    <lineage>
        <taxon>Eukaryota</taxon>
        <taxon>Metazoa</taxon>
        <taxon>Ecdysozoa</taxon>
        <taxon>Arthropoda</taxon>
        <taxon>Hexapoda</taxon>
        <taxon>Insecta</taxon>
        <taxon>Pterygota</taxon>
        <taxon>Neoptera</taxon>
        <taxon>Paraneoptera</taxon>
        <taxon>Hemiptera</taxon>
        <taxon>Auchenorrhyncha</taxon>
        <taxon>Membracoidea</taxon>
        <taxon>Cicadellidae</taxon>
        <taxon>Cicadellinae</taxon>
        <taxon>Proconiini</taxon>
        <taxon>Homalodisca</taxon>
    </lineage>
</organism>
<evidence type="ECO:0000256" key="1">
    <source>
        <dbReference type="SAM" id="Phobius"/>
    </source>
</evidence>
<dbReference type="AlphaFoldDB" id="A0A1B6I4P7"/>
<feature type="transmembrane region" description="Helical" evidence="1">
    <location>
        <begin position="55"/>
        <end position="78"/>
    </location>
</feature>
<feature type="non-terminal residue" evidence="2">
    <location>
        <position position="1"/>
    </location>
</feature>
<proteinExistence type="predicted"/>
<name>A0A1B6I4P7_9HEMI</name>
<keyword evidence="1" id="KW-0812">Transmembrane</keyword>
<sequence>PWGIIKLSLVNFGVEHPYRGLYITAIILLTFSRNIAYGLEYLAEERLTNAREIMYGTLVVILFIKLSFHSMHFVKYFLFEKHLAKFGPRFSSIIMRNLLYNDGNNVLEMSGGQIEYYVTEGSKAVAKISRHVIMGCFSKAVYLLIDLACIFHKDRSEKKIIFTSTLGFAILITGV</sequence>
<accession>A0A1B6I4P7</accession>
<feature type="non-terminal residue" evidence="2">
    <location>
        <position position="175"/>
    </location>
</feature>
<protein>
    <submittedName>
        <fullName evidence="2">Uncharacterized protein</fullName>
    </submittedName>
</protein>
<keyword evidence="1" id="KW-0472">Membrane</keyword>
<feature type="transmembrane region" description="Helical" evidence="1">
    <location>
        <begin position="20"/>
        <end position="43"/>
    </location>
</feature>
<keyword evidence="1" id="KW-1133">Transmembrane helix</keyword>